<dbReference type="AlphaFoldDB" id="A0A4Y2DPQ2"/>
<dbReference type="EMBL" id="BGPR01000412">
    <property type="protein sequence ID" value="GBM18823.1"/>
    <property type="molecule type" value="Genomic_DNA"/>
</dbReference>
<gene>
    <name evidence="1" type="ORF">AVEN_203101_1</name>
</gene>
<sequence>MSDAVKRFCCIKPCSHYQWLRFRCLTYFLSPVDVTQRIVVVQRFSGWLDHSDEMSVNVRTPKACESMDGALSTLPTDCCRLCAFRGNVAIGRIPNDNKYQSTISNKQATDRGNKALGSLDM</sequence>
<evidence type="ECO:0000313" key="2">
    <source>
        <dbReference type="Proteomes" id="UP000499080"/>
    </source>
</evidence>
<reference evidence="1 2" key="1">
    <citation type="journal article" date="2019" name="Sci. Rep.">
        <title>Orb-weaving spider Araneus ventricosus genome elucidates the spidroin gene catalogue.</title>
        <authorList>
            <person name="Kono N."/>
            <person name="Nakamura H."/>
            <person name="Ohtoshi R."/>
            <person name="Moran D.A.P."/>
            <person name="Shinohara A."/>
            <person name="Yoshida Y."/>
            <person name="Fujiwara M."/>
            <person name="Mori M."/>
            <person name="Tomita M."/>
            <person name="Arakawa K."/>
        </authorList>
    </citation>
    <scope>NUCLEOTIDE SEQUENCE [LARGE SCALE GENOMIC DNA]</scope>
</reference>
<organism evidence="1 2">
    <name type="scientific">Araneus ventricosus</name>
    <name type="common">Orbweaver spider</name>
    <name type="synonym">Epeira ventricosa</name>
    <dbReference type="NCBI Taxonomy" id="182803"/>
    <lineage>
        <taxon>Eukaryota</taxon>
        <taxon>Metazoa</taxon>
        <taxon>Ecdysozoa</taxon>
        <taxon>Arthropoda</taxon>
        <taxon>Chelicerata</taxon>
        <taxon>Arachnida</taxon>
        <taxon>Araneae</taxon>
        <taxon>Araneomorphae</taxon>
        <taxon>Entelegynae</taxon>
        <taxon>Araneoidea</taxon>
        <taxon>Araneidae</taxon>
        <taxon>Araneus</taxon>
    </lineage>
</organism>
<evidence type="ECO:0000313" key="1">
    <source>
        <dbReference type="EMBL" id="GBM18823.1"/>
    </source>
</evidence>
<protein>
    <submittedName>
        <fullName evidence="1">Uncharacterized protein</fullName>
    </submittedName>
</protein>
<accession>A0A4Y2DPQ2</accession>
<proteinExistence type="predicted"/>
<keyword evidence="2" id="KW-1185">Reference proteome</keyword>
<name>A0A4Y2DPQ2_ARAVE</name>
<dbReference type="Proteomes" id="UP000499080">
    <property type="component" value="Unassembled WGS sequence"/>
</dbReference>
<comment type="caution">
    <text evidence="1">The sequence shown here is derived from an EMBL/GenBank/DDBJ whole genome shotgun (WGS) entry which is preliminary data.</text>
</comment>